<reference evidence="3" key="1">
    <citation type="journal article" date="2015" name="Nature">
        <title>Complex archaea that bridge the gap between prokaryotes and eukaryotes.</title>
        <authorList>
            <person name="Spang A."/>
            <person name="Saw J.H."/>
            <person name="Jorgensen S.L."/>
            <person name="Zaremba-Niedzwiedzka K."/>
            <person name="Martijn J."/>
            <person name="Lind A.E."/>
            <person name="van Eijk R."/>
            <person name="Schleper C."/>
            <person name="Guy L."/>
            <person name="Ettema T.J."/>
        </authorList>
    </citation>
    <scope>NUCLEOTIDE SEQUENCE</scope>
</reference>
<proteinExistence type="inferred from homology"/>
<organism evidence="3">
    <name type="scientific">marine sediment metagenome</name>
    <dbReference type="NCBI Taxonomy" id="412755"/>
    <lineage>
        <taxon>unclassified sequences</taxon>
        <taxon>metagenomes</taxon>
        <taxon>ecological metagenomes</taxon>
    </lineage>
</organism>
<dbReference type="Pfam" id="PF01206">
    <property type="entry name" value="TusA"/>
    <property type="match status" value="1"/>
</dbReference>
<comment type="similarity">
    <text evidence="1">Belongs to the sulfur carrier protein TusA family.</text>
</comment>
<evidence type="ECO:0000256" key="1">
    <source>
        <dbReference type="ARBA" id="ARBA00008984"/>
    </source>
</evidence>
<accession>A0A0F9J4W7</accession>
<dbReference type="AlphaFoldDB" id="A0A0F9J4W7"/>
<sequence length="90" mass="10211">MLVLSNNTDENSSEIKKLDIRGKVCPMTFVYTKLTLEKMISGELVEVTLDFPAAVENVPTNCKRQKLGELLDVKVLDTEKKTWILTIKKI</sequence>
<evidence type="ECO:0000259" key="2">
    <source>
        <dbReference type="PROSITE" id="PS01148"/>
    </source>
</evidence>
<dbReference type="PANTHER" id="PTHR33279:SF6">
    <property type="entry name" value="SULFUR CARRIER PROTEIN YEDF-RELATED"/>
    <property type="match status" value="1"/>
</dbReference>
<dbReference type="InterPro" id="IPR036868">
    <property type="entry name" value="TusA-like_sf"/>
</dbReference>
<dbReference type="PROSITE" id="PS01148">
    <property type="entry name" value="UPF0033"/>
    <property type="match status" value="1"/>
</dbReference>
<protein>
    <recommendedName>
        <fullName evidence="2">UPF0033 domain-containing protein</fullName>
    </recommendedName>
</protein>
<feature type="domain" description="UPF0033" evidence="2">
    <location>
        <begin position="18"/>
        <end position="42"/>
    </location>
</feature>
<evidence type="ECO:0000313" key="3">
    <source>
        <dbReference type="EMBL" id="KKM27464.1"/>
    </source>
</evidence>
<dbReference type="Gene3D" id="3.30.110.40">
    <property type="entry name" value="TusA-like domain"/>
    <property type="match status" value="1"/>
</dbReference>
<dbReference type="CDD" id="cd00291">
    <property type="entry name" value="SirA_YedF_YeeD"/>
    <property type="match status" value="1"/>
</dbReference>
<comment type="caution">
    <text evidence="3">The sequence shown here is derived from an EMBL/GenBank/DDBJ whole genome shotgun (WGS) entry which is preliminary data.</text>
</comment>
<name>A0A0F9J4W7_9ZZZZ</name>
<dbReference type="PANTHER" id="PTHR33279">
    <property type="entry name" value="SULFUR CARRIER PROTEIN YEDF-RELATED"/>
    <property type="match status" value="1"/>
</dbReference>
<dbReference type="InterPro" id="IPR001455">
    <property type="entry name" value="TusA-like"/>
</dbReference>
<gene>
    <name evidence="3" type="ORF">LCGC14_1574460</name>
</gene>
<dbReference type="EMBL" id="LAZR01012318">
    <property type="protein sequence ID" value="KKM27464.1"/>
    <property type="molecule type" value="Genomic_DNA"/>
</dbReference>
<dbReference type="SUPFAM" id="SSF64307">
    <property type="entry name" value="SirA-like"/>
    <property type="match status" value="1"/>
</dbReference>